<organism evidence="1 2">
    <name type="scientific">Sulfolobus spindle-shaped virus 7</name>
    <dbReference type="NCBI Taxonomy" id="693628"/>
    <lineage>
        <taxon>Viruses</taxon>
        <taxon>Viruses incertae sedis</taxon>
        <taxon>Fuselloviridae</taxon>
        <taxon>Alphafusellovirus</taxon>
        <taxon>Alphafusellovirus hengillense</taxon>
    </lineage>
</organism>
<evidence type="ECO:0000313" key="1">
    <source>
        <dbReference type="EMBL" id="ACZ35764.1"/>
    </source>
</evidence>
<protein>
    <submittedName>
        <fullName evidence="1">Uncharacterized protein</fullName>
    </submittedName>
</protein>
<dbReference type="EMBL" id="FJ870916">
    <property type="protein sequence ID" value="ACZ35764.1"/>
    <property type="molecule type" value="Genomic_DNA"/>
</dbReference>
<proteinExistence type="predicted"/>
<accession>D1GF62</accession>
<dbReference type="GeneID" id="8676848"/>
<dbReference type="KEGG" id="vg:8676848"/>
<evidence type="ECO:0000313" key="2">
    <source>
        <dbReference type="Proteomes" id="UP000000512"/>
    </source>
</evidence>
<sequence length="74" mass="8376">MIFLMTVILLRDGKYTGGFSGECEKDKEVILENGDRVRAKMVCWDNGKLLIFTGTKVYEISFSLEATLVVEHDT</sequence>
<dbReference type="RefSeq" id="YP_003331494.1">
    <property type="nucleotide sequence ID" value="NC_013588.1"/>
</dbReference>
<name>D1GF62_9VIRU</name>
<dbReference type="Proteomes" id="UP000000512">
    <property type="component" value="Segment"/>
</dbReference>
<reference evidence="1 2" key="1">
    <citation type="journal article" date="2009" name="Environ. Microbiol.">
        <title>Four newly isolated fuselloviruses from extreme geothermal environments reveal unusual morphologies and a possible interviral recombination mechanism.</title>
        <authorList>
            <person name="Redder P."/>
            <person name="Peng X."/>
            <person name="Brugger K."/>
            <person name="Shah S.A."/>
            <person name="Roesch F."/>
            <person name="Greve B."/>
            <person name="She Q."/>
            <person name="Schleper C."/>
            <person name="Forterre P."/>
            <person name="Garrett R.A."/>
            <person name="Prangishvili D."/>
        </authorList>
    </citation>
    <scope>NUCLEOTIDE SEQUENCE [LARGE SCALE GENOMIC DNA]</scope>
</reference>
<keyword evidence="2" id="KW-1185">Reference proteome</keyword>
<dbReference type="OrthoDB" id="39919at10239"/>